<evidence type="ECO:0000313" key="2">
    <source>
        <dbReference type="Proteomes" id="UP000538292"/>
    </source>
</evidence>
<evidence type="ECO:0000313" key="1">
    <source>
        <dbReference type="EMBL" id="MBA4602470.1"/>
    </source>
</evidence>
<evidence type="ECO:0008006" key="3">
    <source>
        <dbReference type="Google" id="ProtNLM"/>
    </source>
</evidence>
<organism evidence="1 2">
    <name type="scientific">Thermoactinomyces mirandus</name>
    <dbReference type="NCBI Taxonomy" id="2756294"/>
    <lineage>
        <taxon>Bacteria</taxon>
        <taxon>Bacillati</taxon>
        <taxon>Bacillota</taxon>
        <taxon>Bacilli</taxon>
        <taxon>Bacillales</taxon>
        <taxon>Thermoactinomycetaceae</taxon>
        <taxon>Thermoactinomyces</taxon>
    </lineage>
</organism>
<gene>
    <name evidence="1" type="ORF">H2C83_09100</name>
</gene>
<protein>
    <recommendedName>
        <fullName evidence="3">RNA polymerase sigma factor 70 region 4 type 2 domain-containing protein</fullName>
    </recommendedName>
</protein>
<dbReference type="Proteomes" id="UP000538292">
    <property type="component" value="Unassembled WGS sequence"/>
</dbReference>
<dbReference type="RefSeq" id="WP_181740019.1">
    <property type="nucleotide sequence ID" value="NZ_JACEOL010000030.1"/>
</dbReference>
<proteinExistence type="predicted"/>
<name>A0A7W1XSW5_9BACL</name>
<comment type="caution">
    <text evidence="1">The sequence shown here is derived from an EMBL/GenBank/DDBJ whole genome shotgun (WGS) entry which is preliminary data.</text>
</comment>
<sequence>MSRGQGLLYSEIAILLSVAKGSVQKMIERAEIKLAKQKETKTILCG</sequence>
<accession>A0A7W1XSW5</accession>
<dbReference type="EMBL" id="JACEOL010000030">
    <property type="protein sequence ID" value="MBA4602470.1"/>
    <property type="molecule type" value="Genomic_DNA"/>
</dbReference>
<keyword evidence="2" id="KW-1185">Reference proteome</keyword>
<dbReference type="AlphaFoldDB" id="A0A7W1XSW5"/>
<reference evidence="1 2" key="1">
    <citation type="submission" date="2020-07" db="EMBL/GenBank/DDBJ databases">
        <title>Thermoactinomyces phylogeny.</title>
        <authorList>
            <person name="Dunlap C."/>
        </authorList>
    </citation>
    <scope>NUCLEOTIDE SEQUENCE [LARGE SCALE GENOMIC DNA]</scope>
    <source>
        <strain evidence="1 2">AMNI-1</strain>
    </source>
</reference>